<dbReference type="AlphaFoldDB" id="A0A5R8LKH2"/>
<evidence type="ECO:0008006" key="3">
    <source>
        <dbReference type="Google" id="ProtNLM"/>
    </source>
</evidence>
<comment type="caution">
    <text evidence="1">The sequence shown here is derived from an EMBL/GenBank/DDBJ whole genome shotgun (WGS) entry which is preliminary data.</text>
</comment>
<accession>A0A5R8LKH2</accession>
<gene>
    <name evidence="1" type="ORF">FEI15_12205</name>
</gene>
<name>A0A5R8LKH2_LACZE</name>
<protein>
    <recommendedName>
        <fullName evidence="3">DUF3841 domain-containing protein</fullName>
    </recommendedName>
</protein>
<proteinExistence type="predicted"/>
<dbReference type="Proteomes" id="UP000309885">
    <property type="component" value="Unassembled WGS sequence"/>
</dbReference>
<organism evidence="1 2">
    <name type="scientific">Lacticaseibacillus zeae</name>
    <name type="common">Lactobacillus zeae</name>
    <dbReference type="NCBI Taxonomy" id="57037"/>
    <lineage>
        <taxon>Bacteria</taxon>
        <taxon>Bacillati</taxon>
        <taxon>Bacillota</taxon>
        <taxon>Bacilli</taxon>
        <taxon>Lactobacillales</taxon>
        <taxon>Lactobacillaceae</taxon>
        <taxon>Lacticaseibacillus</taxon>
    </lineage>
</organism>
<dbReference type="RefSeq" id="WP_138131614.1">
    <property type="nucleotide sequence ID" value="NZ_VBWO01000013.1"/>
</dbReference>
<evidence type="ECO:0000313" key="2">
    <source>
        <dbReference type="Proteomes" id="UP000309885"/>
    </source>
</evidence>
<sequence length="169" mass="20511">MLIRTMQRRSFIKQPGNMLTTPRSREVWHEPDLSDFREPYEWMRHQFELRRMPLNPDNALLWGWIHPLHEEDQYRGFNDRRAASVQLIVDIPGQLVLASDFDAWHIPLGHSNFSDNLSGNDHDWEKLFDEHWLLMNGWEPQSKNAYVQCVFPYIKREWIRNIKYFRGIY</sequence>
<reference evidence="1 2" key="1">
    <citation type="submission" date="2019-05" db="EMBL/GenBank/DDBJ databases">
        <title>Genome-based reclassification of Lactobacillus casei as Lactobacillus casei subsp. casei. subsp.nov., description of Lactobacillus casei subsp. zeae subsp. nov., and emended description of Lactobacillus casei.</title>
        <authorList>
            <person name="Huang C.-H."/>
        </authorList>
    </citation>
    <scope>NUCLEOTIDE SEQUENCE [LARGE SCALE GENOMIC DNA]</scope>
    <source>
        <strain evidence="1 2">CRBIP24.44</strain>
    </source>
</reference>
<evidence type="ECO:0000313" key="1">
    <source>
        <dbReference type="EMBL" id="TLF37738.1"/>
    </source>
</evidence>
<dbReference type="EMBL" id="VBWO01000013">
    <property type="protein sequence ID" value="TLF37738.1"/>
    <property type="molecule type" value="Genomic_DNA"/>
</dbReference>